<evidence type="ECO:0000256" key="6">
    <source>
        <dbReference type="ARBA" id="ARBA00023002"/>
    </source>
</evidence>
<feature type="binding site" evidence="12">
    <location>
        <position position="748"/>
    </location>
    <ligand>
        <name>[4Fe-4S] cluster</name>
        <dbReference type="ChEBI" id="CHEBI:49883"/>
        <label>2</label>
    </ligand>
</feature>
<dbReference type="PROSITE" id="PS00198">
    <property type="entry name" value="4FE4S_FER_1"/>
    <property type="match status" value="1"/>
</dbReference>
<keyword evidence="14" id="KW-0670">Pyruvate</keyword>
<dbReference type="InterPro" id="IPR017900">
    <property type="entry name" value="4Fe4S_Fe_S_CS"/>
</dbReference>
<feature type="binding site" evidence="10">
    <location>
        <begin position="962"/>
        <end position="965"/>
    </location>
    <ligand>
        <name>thiamine diphosphate</name>
        <dbReference type="ChEBI" id="CHEBI:58937"/>
    </ligand>
</feature>
<dbReference type="PROSITE" id="PS51379">
    <property type="entry name" value="4FE4S_FER_2"/>
    <property type="match status" value="2"/>
</dbReference>
<dbReference type="Pfam" id="PF02775">
    <property type="entry name" value="TPP_enzyme_C"/>
    <property type="match status" value="1"/>
</dbReference>
<feature type="binding site" evidence="12">
    <location>
        <position position="692"/>
    </location>
    <ligand>
        <name>[4Fe-4S] cluster</name>
        <dbReference type="ChEBI" id="CHEBI:49883"/>
        <label>1</label>
    </ligand>
</feature>
<dbReference type="InterPro" id="IPR002869">
    <property type="entry name" value="Pyrv_flavodox_OxRed_cen"/>
</dbReference>
<feature type="binding site" evidence="10">
    <location>
        <position position="31"/>
    </location>
    <ligand>
        <name>pyruvate</name>
        <dbReference type="ChEBI" id="CHEBI:15361"/>
    </ligand>
</feature>
<feature type="binding site" evidence="10">
    <location>
        <position position="114"/>
    </location>
    <ligand>
        <name>pyruvate</name>
        <dbReference type="ChEBI" id="CHEBI:15361"/>
    </ligand>
</feature>
<dbReference type="InterPro" id="IPR011766">
    <property type="entry name" value="TPP_enzyme_TPP-bd"/>
</dbReference>
<feature type="binding site" evidence="10">
    <location>
        <begin position="991"/>
        <end position="996"/>
    </location>
    <ligand>
        <name>thiamine diphosphate</name>
        <dbReference type="ChEBI" id="CHEBI:58937"/>
    </ligand>
</feature>
<feature type="domain" description="4Fe-4S ferredoxin-type" evidence="13">
    <location>
        <begin position="736"/>
        <end position="767"/>
    </location>
</feature>
<dbReference type="InterPro" id="IPR017896">
    <property type="entry name" value="4Fe4S_Fe-S-bd"/>
</dbReference>
<keyword evidence="3 12" id="KW-0004">4Fe-4S</keyword>
<evidence type="ECO:0000256" key="9">
    <source>
        <dbReference type="PIRNR" id="PIRNR000159"/>
    </source>
</evidence>
<feature type="binding site" evidence="12">
    <location>
        <position position="689"/>
    </location>
    <ligand>
        <name>[4Fe-4S] cluster</name>
        <dbReference type="ChEBI" id="CHEBI:49883"/>
        <label>1</label>
    </ligand>
</feature>
<dbReference type="InterPro" id="IPR033412">
    <property type="entry name" value="PFOR_II"/>
</dbReference>
<accession>A0A1G6EIR3</accession>
<dbReference type="AlphaFoldDB" id="A0A1G6EIR3"/>
<dbReference type="FunFam" id="3.40.50.970:FF:000012">
    <property type="entry name" value="Pyruvate:ferredoxin (Flavodoxin) oxidoreductase"/>
    <property type="match status" value="1"/>
</dbReference>
<dbReference type="FunFam" id="3.40.50.920:FF:000007">
    <property type="entry name" value="Pyruvate:ferredoxin (Flavodoxin) oxidoreductase"/>
    <property type="match status" value="1"/>
</dbReference>
<evidence type="ECO:0000256" key="7">
    <source>
        <dbReference type="ARBA" id="ARBA00023004"/>
    </source>
</evidence>
<dbReference type="Gene3D" id="3.30.70.20">
    <property type="match status" value="1"/>
</dbReference>
<feature type="binding site" evidence="12">
    <location>
        <position position="695"/>
    </location>
    <ligand>
        <name>[4Fe-4S] cluster</name>
        <dbReference type="ChEBI" id="CHEBI:49883"/>
        <label>1</label>
    </ligand>
</feature>
<sequence>MTKKKLSVDGNTATSYVAYALSETAAIYPITPSSTMGEVCDDWASKGRKNAWGQVLSIREMQSEAGAAGAVHGSLAAGSLTTTFTASQGLLLMIPNMYKISGELLPGVFHVSARAVAAHALSIFGDHQDIYATRQTGFAMLSSNSVQETHDMALIAHLSAIEASVPFMHFFDGFRTSHEIQKIDVENYEDMRALVNTEALAKFRTRAMNPEHPHLRGTAQNPDIYFQGREAANPFYQKVPGIVAEYMKKVGELTGRNYKLFDYVGAPDADRVIIAMGSGCETIEEVINHLSSKGEKVGLIKVRLYRPFAPEALFDVLPASAKTVTVLDRTKEPGALGDPLYLDVCTAALERGLSGVKFLGGRYGLGSKEFSPAMVASVYQNMAQEQPKNHFVVGIEDDVTMTSLPVDPSFPDVTPTGTIQCKFWGLGADGTVGANKQAIKIIGDATDMYVQAYFAYDSKKSGGITISHLRFGKSPIQSTYLITQADYIACHNSAYVNQYDLLEGAKQGGTFVLNAPWSQNELETHLPDSLKRGIAGKKMKFYTIDAVKIAQEVGLGGRINMIMQTVFFKLANVVPFEQAVEMLKDSIKKAYGSKGDKIVNMNIAAVEKAAEAAQQVEYPASWADSAAGTEKERQEPEFVSKVMRPMLAQQGDKLPVSYFNPDGLFPTATSQYEKRGVAIMVPEWISENCIQCNQCSFVCPHSAILPVLATDEDLSGAPANFDMLEAKGKELKGMKYRVQVDTLDCMGCGNCADICPSKEKALVMKPLATQTPAQVPNYDFAVGVPLKDNVMSRTSVKGSQFQKPLMEFSGACSGCGETPYVRVMTQLFGERMIIANATGCSSIWGASAPTTPYAVNKDGHGPAWGNSLFEDAAEFGYGIALGTRQRRERLALLMTAAANNGIDSELASAMRAWLAGKDDPEASKAAGDKLKALLADNNDPQLQEIKANADMYTKKSIWTFGGDGWAYDIGFGGLDHVLASGEDINVLVMDTEVYSNTGGQSSKATPTGAIAKFAAAGKQLRKKDLARMLMTYGYVYVAAVGMGANKNQFLKALTEAESYKGPSIIIAYAPCINQGLKMGMGKTQEQTRLAVESGYWPLFRYDPRRALQGENPMIIDSKAPNGTIQDFLMSENRFAALAKSSPEEAQKLRNAVEQEVNERWRILNLLAEANPYGEGNIAPLPVCVLSETAEHVRPDANIEPCDAGRAGT</sequence>
<evidence type="ECO:0000313" key="15">
    <source>
        <dbReference type="Proteomes" id="UP000198771"/>
    </source>
</evidence>
<comment type="catalytic activity">
    <reaction evidence="9">
        <text>2 oxidized [2Fe-2S]-[ferredoxin] + pyruvate + CoA = 2 reduced [2Fe-2S]-[ferredoxin] + acetyl-CoA + CO2 + H(+)</text>
        <dbReference type="Rhea" id="RHEA:12765"/>
        <dbReference type="Rhea" id="RHEA-COMP:10000"/>
        <dbReference type="Rhea" id="RHEA-COMP:10001"/>
        <dbReference type="ChEBI" id="CHEBI:15361"/>
        <dbReference type="ChEBI" id="CHEBI:15378"/>
        <dbReference type="ChEBI" id="CHEBI:16526"/>
        <dbReference type="ChEBI" id="CHEBI:33737"/>
        <dbReference type="ChEBI" id="CHEBI:33738"/>
        <dbReference type="ChEBI" id="CHEBI:57287"/>
        <dbReference type="ChEBI" id="CHEBI:57288"/>
        <dbReference type="EC" id="1.2.7.1"/>
    </reaction>
</comment>
<feature type="binding site" evidence="12">
    <location>
        <position position="812"/>
    </location>
    <ligand>
        <name>[4Fe-4S] cluster</name>
        <dbReference type="ChEBI" id="CHEBI:49883"/>
        <label>3</label>
    </ligand>
</feature>
<dbReference type="Gene3D" id="3.40.50.970">
    <property type="match status" value="2"/>
</dbReference>
<evidence type="ECO:0000256" key="12">
    <source>
        <dbReference type="PIRSR" id="PIRSR000159-50"/>
    </source>
</evidence>
<evidence type="ECO:0000256" key="3">
    <source>
        <dbReference type="ARBA" id="ARBA00022485"/>
    </source>
</evidence>
<gene>
    <name evidence="14" type="ORF">SAMN05660653_02887</name>
</gene>
<dbReference type="CDD" id="cd03377">
    <property type="entry name" value="TPP_PFOR_PNO"/>
    <property type="match status" value="1"/>
</dbReference>
<keyword evidence="5 9" id="KW-0249">Electron transport</keyword>
<feature type="binding site" evidence="12">
    <location>
        <position position="1071"/>
    </location>
    <ligand>
        <name>[4Fe-4S] cluster</name>
        <dbReference type="ChEBI" id="CHEBI:49883"/>
        <label>3</label>
    </ligand>
</feature>
<organism evidence="14 15">
    <name type="scientific">Desulfonatronum thiosulfatophilum</name>
    <dbReference type="NCBI Taxonomy" id="617002"/>
    <lineage>
        <taxon>Bacteria</taxon>
        <taxon>Pseudomonadati</taxon>
        <taxon>Thermodesulfobacteriota</taxon>
        <taxon>Desulfovibrionia</taxon>
        <taxon>Desulfovibrionales</taxon>
        <taxon>Desulfonatronaceae</taxon>
        <taxon>Desulfonatronum</taxon>
    </lineage>
</organism>
<proteinExistence type="inferred from homology"/>
<dbReference type="Gene3D" id="3.40.50.920">
    <property type="match status" value="1"/>
</dbReference>
<keyword evidence="4 12" id="KW-0479">Metal-binding</keyword>
<dbReference type="GO" id="GO:0006979">
    <property type="term" value="P:response to oxidative stress"/>
    <property type="evidence" value="ECO:0007669"/>
    <property type="project" value="TreeGrafter"/>
</dbReference>
<evidence type="ECO:0000256" key="1">
    <source>
        <dbReference type="ARBA" id="ARBA00009032"/>
    </source>
</evidence>
<dbReference type="InterPro" id="IPR029061">
    <property type="entry name" value="THDP-binding"/>
</dbReference>
<feature type="binding site" evidence="10">
    <location>
        <position position="840"/>
    </location>
    <ligand>
        <name>thiamine diphosphate</name>
        <dbReference type="ChEBI" id="CHEBI:58937"/>
    </ligand>
</feature>
<reference evidence="14 15" key="1">
    <citation type="submission" date="2016-10" db="EMBL/GenBank/DDBJ databases">
        <authorList>
            <person name="de Groot N.N."/>
        </authorList>
    </citation>
    <scope>NUCLEOTIDE SEQUENCE [LARGE SCALE GENOMIC DNA]</scope>
    <source>
        <strain evidence="14 15">ASO4-2</strain>
    </source>
</reference>
<dbReference type="GO" id="GO:0051539">
    <property type="term" value="F:4 iron, 4 sulfur cluster binding"/>
    <property type="evidence" value="ECO:0007669"/>
    <property type="project" value="UniProtKB-KW"/>
</dbReference>
<evidence type="ECO:0000256" key="5">
    <source>
        <dbReference type="ARBA" id="ARBA00022982"/>
    </source>
</evidence>
<dbReference type="SUPFAM" id="SSF52922">
    <property type="entry name" value="TK C-terminal domain-like"/>
    <property type="match status" value="1"/>
</dbReference>
<keyword evidence="2 9" id="KW-0813">Transport</keyword>
<feature type="binding site" evidence="12">
    <location>
        <position position="699"/>
    </location>
    <ligand>
        <name>[4Fe-4S] cluster</name>
        <dbReference type="ChEBI" id="CHEBI:49883"/>
        <label>2</label>
    </ligand>
</feature>
<feature type="binding site" evidence="12">
    <location>
        <position position="840"/>
    </location>
    <ligand>
        <name>[4Fe-4S] cluster</name>
        <dbReference type="ChEBI" id="CHEBI:49883"/>
        <label>3</label>
    </ligand>
</feature>
<dbReference type="InterPro" id="IPR037112">
    <property type="entry name" value="Pyrv-flavodox_OxR_EKR_sf"/>
</dbReference>
<dbReference type="Pfam" id="PF01855">
    <property type="entry name" value="POR_N"/>
    <property type="match status" value="1"/>
</dbReference>
<dbReference type="InterPro" id="IPR011895">
    <property type="entry name" value="Pyrv_flavodox_OxRed"/>
</dbReference>
<evidence type="ECO:0000256" key="8">
    <source>
        <dbReference type="ARBA" id="ARBA00023014"/>
    </source>
</evidence>
<dbReference type="SMART" id="SM00890">
    <property type="entry name" value="EKR"/>
    <property type="match status" value="1"/>
</dbReference>
<dbReference type="GO" id="GO:0022900">
    <property type="term" value="P:electron transport chain"/>
    <property type="evidence" value="ECO:0007669"/>
    <property type="project" value="InterPro"/>
</dbReference>
<dbReference type="GO" id="GO:0030976">
    <property type="term" value="F:thiamine pyrophosphate binding"/>
    <property type="evidence" value="ECO:0007669"/>
    <property type="project" value="InterPro"/>
</dbReference>
<evidence type="ECO:0000256" key="4">
    <source>
        <dbReference type="ARBA" id="ARBA00022723"/>
    </source>
</evidence>
<feature type="site" description="Important for catalytic activity" evidence="11">
    <location>
        <position position="114"/>
    </location>
</feature>
<dbReference type="PANTHER" id="PTHR32154:SF0">
    <property type="entry name" value="PYRUVATE-FLAVODOXIN OXIDOREDUCTASE-RELATED"/>
    <property type="match status" value="1"/>
</dbReference>
<dbReference type="GO" id="GO:0005506">
    <property type="term" value="F:iron ion binding"/>
    <property type="evidence" value="ECO:0007669"/>
    <property type="project" value="InterPro"/>
</dbReference>
<dbReference type="PANTHER" id="PTHR32154">
    <property type="entry name" value="PYRUVATE-FLAVODOXIN OXIDOREDUCTASE-RELATED"/>
    <property type="match status" value="1"/>
</dbReference>
<dbReference type="GO" id="GO:0019164">
    <property type="term" value="F:pyruvate synthase activity"/>
    <property type="evidence" value="ECO:0007669"/>
    <property type="project" value="UniProtKB-EC"/>
</dbReference>
<dbReference type="PIRSF" id="PIRSF000159">
    <property type="entry name" value="NifJ"/>
    <property type="match status" value="1"/>
</dbReference>
<name>A0A1G6EIR3_9BACT</name>
<dbReference type="InterPro" id="IPR019456">
    <property type="entry name" value="Pyrv-flavodox_OxRtase_EKR"/>
</dbReference>
<dbReference type="SUPFAM" id="SSF52518">
    <property type="entry name" value="Thiamin diphosphate-binding fold (THDP-binding)"/>
    <property type="match status" value="2"/>
</dbReference>
<dbReference type="Gene3D" id="4.10.780.10">
    <property type="entry name" value="Pyruvate-flavodoxin oxidoreductase, EKR domain"/>
    <property type="match status" value="1"/>
</dbReference>
<feature type="site" description="Important for catalytic activity" evidence="11">
    <location>
        <position position="64"/>
    </location>
</feature>
<dbReference type="EC" id="1.2.7.1" evidence="9"/>
<keyword evidence="8 12" id="KW-0411">Iron-sulfur</keyword>
<keyword evidence="15" id="KW-1185">Reference proteome</keyword>
<feature type="binding site" evidence="12">
    <location>
        <position position="815"/>
    </location>
    <ligand>
        <name>[4Fe-4S] cluster</name>
        <dbReference type="ChEBI" id="CHEBI:49883"/>
        <label>3</label>
    </ligand>
</feature>
<protein>
    <recommendedName>
        <fullName evidence="9">Pyruvate:ferredoxin oxidoreductase</fullName>
        <ecNumber evidence="9">1.2.7.1</ecNumber>
    </recommendedName>
    <alternativeName>
        <fullName evidence="9">Pyruvate synthase</fullName>
    </alternativeName>
</protein>
<dbReference type="OrthoDB" id="9794954at2"/>
<dbReference type="NCBIfam" id="TIGR02176">
    <property type="entry name" value="pyruv_ox_red"/>
    <property type="match status" value="1"/>
</dbReference>
<evidence type="ECO:0000256" key="10">
    <source>
        <dbReference type="PIRSR" id="PIRSR000159-1"/>
    </source>
</evidence>
<dbReference type="InterPro" id="IPR050722">
    <property type="entry name" value="Pyruvate:ferred/Flavod_OxRd"/>
</dbReference>
<comment type="cofactor">
    <cofactor evidence="12">
        <name>[4Fe-4S] cluster</name>
        <dbReference type="ChEBI" id="CHEBI:49883"/>
    </cofactor>
    <text evidence="12">Binds 3 [4Fe-4S] clusters per subunit.</text>
</comment>
<evidence type="ECO:0000256" key="2">
    <source>
        <dbReference type="ARBA" id="ARBA00022448"/>
    </source>
</evidence>
<dbReference type="RefSeq" id="WP_092123294.1">
    <property type="nucleotide sequence ID" value="NZ_FMXO01000018.1"/>
</dbReference>
<feature type="domain" description="4Fe-4S ferredoxin-type" evidence="13">
    <location>
        <begin position="680"/>
        <end position="709"/>
    </location>
</feature>
<dbReference type="SUPFAM" id="SSF53323">
    <property type="entry name" value="Pyruvate-ferredoxin oxidoreductase, PFOR, domain III"/>
    <property type="match status" value="1"/>
</dbReference>
<feature type="binding site" evidence="12">
    <location>
        <position position="745"/>
    </location>
    <ligand>
        <name>[4Fe-4S] cluster</name>
        <dbReference type="ChEBI" id="CHEBI:49883"/>
        <label>2</label>
    </ligand>
</feature>
<dbReference type="Pfam" id="PF01558">
    <property type="entry name" value="POR"/>
    <property type="match status" value="1"/>
</dbReference>
<feature type="site" description="Important for catalytic activity" evidence="11">
    <location>
        <position position="996"/>
    </location>
</feature>
<feature type="binding site" evidence="10">
    <location>
        <position position="817"/>
    </location>
    <ligand>
        <name>thiamine diphosphate</name>
        <dbReference type="ChEBI" id="CHEBI:58937"/>
    </ligand>
</feature>
<dbReference type="Pfam" id="PF17147">
    <property type="entry name" value="PFOR_II"/>
    <property type="match status" value="1"/>
</dbReference>
<keyword evidence="6 9" id="KW-0560">Oxidoreductase</keyword>
<dbReference type="STRING" id="617002.SAMN05660653_02887"/>
<dbReference type="Gene3D" id="3.40.920.10">
    <property type="entry name" value="Pyruvate-ferredoxin oxidoreductase, PFOR, domain III"/>
    <property type="match status" value="1"/>
</dbReference>
<feature type="binding site" evidence="12">
    <location>
        <position position="751"/>
    </location>
    <ligand>
        <name>[4Fe-4S] cluster</name>
        <dbReference type="ChEBI" id="CHEBI:49883"/>
        <label>2</label>
    </ligand>
</feature>
<dbReference type="Proteomes" id="UP000198771">
    <property type="component" value="Unassembled WGS sequence"/>
</dbReference>
<dbReference type="Pfam" id="PF10371">
    <property type="entry name" value="EKR"/>
    <property type="match status" value="1"/>
</dbReference>
<comment type="similarity">
    <text evidence="1 9">Belongs to the pyruvate:ferredoxin/flavodoxin oxidoreductase family.</text>
</comment>
<dbReference type="FunFam" id="3.30.70.20:FF:000022">
    <property type="entry name" value="Pyruvate:ferredoxin (Flavodoxin) oxidoreductase"/>
    <property type="match status" value="1"/>
</dbReference>
<dbReference type="Pfam" id="PF12838">
    <property type="entry name" value="Fer4_7"/>
    <property type="match status" value="1"/>
</dbReference>
<dbReference type="SUPFAM" id="SSF54862">
    <property type="entry name" value="4Fe-4S ferredoxins"/>
    <property type="match status" value="1"/>
</dbReference>
<feature type="binding site" evidence="10">
    <location>
        <position position="64"/>
    </location>
    <ligand>
        <name>thiamine diphosphate</name>
        <dbReference type="ChEBI" id="CHEBI:58937"/>
    </ligand>
</feature>
<feature type="binding site" evidence="12">
    <location>
        <position position="755"/>
    </location>
    <ligand>
        <name>[4Fe-4S] cluster</name>
        <dbReference type="ChEBI" id="CHEBI:49883"/>
        <label>1</label>
    </ligand>
</feature>
<dbReference type="CDD" id="cd07034">
    <property type="entry name" value="TPP_PYR_PFOR_IOR-alpha_like"/>
    <property type="match status" value="1"/>
</dbReference>
<dbReference type="InterPro" id="IPR009014">
    <property type="entry name" value="Transketo_C/PFOR_II"/>
</dbReference>
<evidence type="ECO:0000313" key="14">
    <source>
        <dbReference type="EMBL" id="SDB57353.1"/>
    </source>
</evidence>
<dbReference type="FunFam" id="3.40.50.970:FF:000041">
    <property type="entry name" value="Pyruvate:ferredoxin (Flavodoxin) oxidoreductase"/>
    <property type="match status" value="1"/>
</dbReference>
<evidence type="ECO:0000256" key="11">
    <source>
        <dbReference type="PIRSR" id="PIRSR000159-2"/>
    </source>
</evidence>
<dbReference type="EMBL" id="FMXO01000018">
    <property type="protein sequence ID" value="SDB57353.1"/>
    <property type="molecule type" value="Genomic_DNA"/>
</dbReference>
<dbReference type="InterPro" id="IPR002880">
    <property type="entry name" value="Pyrv_Fd/Flavodoxin_OxRdtase_N"/>
</dbReference>
<keyword evidence="7 12" id="KW-0408">Iron</keyword>
<dbReference type="InterPro" id="IPR019752">
    <property type="entry name" value="Pyrv/ketoisovalerate_OxRed_cat"/>
</dbReference>
<evidence type="ECO:0000259" key="13">
    <source>
        <dbReference type="PROSITE" id="PS51379"/>
    </source>
</evidence>
<dbReference type="FunFam" id="3.40.920.10:FF:000001">
    <property type="entry name" value="Pyruvate:ferredoxin (Flavodoxin) oxidoreductase"/>
    <property type="match status" value="1"/>
</dbReference>
<feature type="site" description="Important for catalytic activity" evidence="11">
    <location>
        <position position="31"/>
    </location>
</feature>